<keyword evidence="5" id="KW-0234">DNA repair</keyword>
<evidence type="ECO:0000256" key="3">
    <source>
        <dbReference type="ARBA" id="ARBA00022763"/>
    </source>
</evidence>
<protein>
    <submittedName>
        <fullName evidence="8">T/G mismatch-specific endonuclease</fullName>
    </submittedName>
</protein>
<keyword evidence="9" id="KW-1185">Reference proteome</keyword>
<evidence type="ECO:0000256" key="4">
    <source>
        <dbReference type="ARBA" id="ARBA00022801"/>
    </source>
</evidence>
<dbReference type="Proteomes" id="UP000316196">
    <property type="component" value="Unassembled WGS sequence"/>
</dbReference>
<evidence type="ECO:0000256" key="5">
    <source>
        <dbReference type="ARBA" id="ARBA00023204"/>
    </source>
</evidence>
<name>A0A542ZPF7_9ACTN</name>
<dbReference type="NCBIfam" id="TIGR00632">
    <property type="entry name" value="vsr"/>
    <property type="match status" value="1"/>
</dbReference>
<evidence type="ECO:0000313" key="9">
    <source>
        <dbReference type="Proteomes" id="UP000316196"/>
    </source>
</evidence>
<sequence>MRANRGKDTRPELAVRRILHARGFRYRVHFKVPGMPRRTIDIAFPRQRLAVFIDGCFWHGCPDHYAKPKANAGFWSEKNASNIRRDLEVSHHLRQEGWGVLRFWEHHEPVVIADAISHEHQTITRSNSQQSLVNESQHPAAPRGPGI</sequence>
<dbReference type="GO" id="GO:0004519">
    <property type="term" value="F:endonuclease activity"/>
    <property type="evidence" value="ECO:0007669"/>
    <property type="project" value="UniProtKB-KW"/>
</dbReference>
<evidence type="ECO:0000256" key="6">
    <source>
        <dbReference type="ARBA" id="ARBA00029466"/>
    </source>
</evidence>
<evidence type="ECO:0000256" key="1">
    <source>
        <dbReference type="ARBA" id="ARBA00022722"/>
    </source>
</evidence>
<gene>
    <name evidence="8" type="ORF">FB460_0014</name>
</gene>
<keyword evidence="4" id="KW-0378">Hydrolase</keyword>
<dbReference type="GO" id="GO:0006298">
    <property type="term" value="P:mismatch repair"/>
    <property type="evidence" value="ECO:0007669"/>
    <property type="project" value="InterPro"/>
</dbReference>
<dbReference type="GO" id="GO:0016787">
    <property type="term" value="F:hydrolase activity"/>
    <property type="evidence" value="ECO:0007669"/>
    <property type="project" value="UniProtKB-KW"/>
</dbReference>
<evidence type="ECO:0000256" key="2">
    <source>
        <dbReference type="ARBA" id="ARBA00022759"/>
    </source>
</evidence>
<accession>A0A542ZPF7</accession>
<comment type="similarity">
    <text evidence="6">Belongs to the Vsr family.</text>
</comment>
<feature type="region of interest" description="Disordered" evidence="7">
    <location>
        <begin position="125"/>
        <end position="147"/>
    </location>
</feature>
<dbReference type="CDD" id="cd00221">
    <property type="entry name" value="Vsr"/>
    <property type="match status" value="1"/>
</dbReference>
<dbReference type="SUPFAM" id="SSF52980">
    <property type="entry name" value="Restriction endonuclease-like"/>
    <property type="match status" value="1"/>
</dbReference>
<dbReference type="Gene3D" id="3.40.960.10">
    <property type="entry name" value="VSR Endonuclease"/>
    <property type="match status" value="1"/>
</dbReference>
<proteinExistence type="inferred from homology"/>
<feature type="compositionally biased region" description="Polar residues" evidence="7">
    <location>
        <begin position="125"/>
        <end position="137"/>
    </location>
</feature>
<dbReference type="AlphaFoldDB" id="A0A542ZPF7"/>
<evidence type="ECO:0000256" key="7">
    <source>
        <dbReference type="SAM" id="MobiDB-lite"/>
    </source>
</evidence>
<reference evidence="8 9" key="1">
    <citation type="submission" date="2019-06" db="EMBL/GenBank/DDBJ databases">
        <title>Sequencing the genomes of 1000 actinobacteria strains.</title>
        <authorList>
            <person name="Klenk H.-P."/>
        </authorList>
    </citation>
    <scope>NUCLEOTIDE SEQUENCE [LARGE SCALE GENOMIC DNA]</scope>
    <source>
        <strain evidence="8 9">DSM 8251</strain>
    </source>
</reference>
<dbReference type="InterPro" id="IPR011335">
    <property type="entry name" value="Restrct_endonuc-II-like"/>
</dbReference>
<organism evidence="8 9">
    <name type="scientific">Propioniferax innocua</name>
    <dbReference type="NCBI Taxonomy" id="1753"/>
    <lineage>
        <taxon>Bacteria</taxon>
        <taxon>Bacillati</taxon>
        <taxon>Actinomycetota</taxon>
        <taxon>Actinomycetes</taxon>
        <taxon>Propionibacteriales</taxon>
        <taxon>Propionibacteriaceae</taxon>
        <taxon>Propioniferax</taxon>
    </lineage>
</organism>
<dbReference type="InterPro" id="IPR004603">
    <property type="entry name" value="DNA_mismatch_endonuc_vsr"/>
</dbReference>
<dbReference type="Pfam" id="PF03852">
    <property type="entry name" value="Vsr"/>
    <property type="match status" value="1"/>
</dbReference>
<dbReference type="EMBL" id="VFOR01000001">
    <property type="protein sequence ID" value="TQL62245.1"/>
    <property type="molecule type" value="Genomic_DNA"/>
</dbReference>
<keyword evidence="3" id="KW-0227">DNA damage</keyword>
<evidence type="ECO:0000313" key="8">
    <source>
        <dbReference type="EMBL" id="TQL62245.1"/>
    </source>
</evidence>
<comment type="caution">
    <text evidence="8">The sequence shown here is derived from an EMBL/GenBank/DDBJ whole genome shotgun (WGS) entry which is preliminary data.</text>
</comment>
<keyword evidence="2 8" id="KW-0255">Endonuclease</keyword>
<keyword evidence="1" id="KW-0540">Nuclease</keyword>